<protein>
    <submittedName>
        <fullName evidence="3">CPBP family intramembrane metalloprotease</fullName>
    </submittedName>
</protein>
<evidence type="ECO:0000313" key="4">
    <source>
        <dbReference type="Proteomes" id="UP000594001"/>
    </source>
</evidence>
<gene>
    <name evidence="3" type="ORF">CPBP_01157</name>
</gene>
<keyword evidence="4" id="KW-1185">Reference proteome</keyword>
<keyword evidence="1" id="KW-1133">Transmembrane helix</keyword>
<dbReference type="InterPro" id="IPR003675">
    <property type="entry name" value="Rce1/LyrA-like_dom"/>
</dbReference>
<dbReference type="GO" id="GO:0008237">
    <property type="term" value="F:metallopeptidase activity"/>
    <property type="evidence" value="ECO:0007669"/>
    <property type="project" value="UniProtKB-KW"/>
</dbReference>
<feature type="transmembrane region" description="Helical" evidence="1">
    <location>
        <begin position="21"/>
        <end position="41"/>
    </location>
</feature>
<dbReference type="Pfam" id="PF02517">
    <property type="entry name" value="Rce1-like"/>
    <property type="match status" value="1"/>
</dbReference>
<dbReference type="AlphaFoldDB" id="A0A7L9RVA4"/>
<feature type="transmembrane region" description="Helical" evidence="1">
    <location>
        <begin position="95"/>
        <end position="112"/>
    </location>
</feature>
<keyword evidence="3" id="KW-0378">Hydrolase</keyword>
<reference evidence="3 4" key="1">
    <citation type="submission" date="2020-06" db="EMBL/GenBank/DDBJ databases">
        <title>The endosymbiont of the kinetoplastid Bodo saltans is a Paracaedibacter-like alpha-proteobacterium possessing a putative toxin-antitoxin system.</title>
        <authorList>
            <person name="Midha S."/>
            <person name="Rigden D.J."/>
            <person name="Siozios S."/>
            <person name="Hurst G.D.D."/>
            <person name="Jackson A.P."/>
        </authorList>
    </citation>
    <scope>NUCLEOTIDE SEQUENCE [LARGE SCALE GENOMIC DNA]</scope>
    <source>
        <strain evidence="3">Lake Konstanz</strain>
    </source>
</reference>
<feature type="transmembrane region" description="Helical" evidence="1">
    <location>
        <begin position="61"/>
        <end position="83"/>
    </location>
</feature>
<evidence type="ECO:0000256" key="1">
    <source>
        <dbReference type="SAM" id="Phobius"/>
    </source>
</evidence>
<feature type="transmembrane region" description="Helical" evidence="1">
    <location>
        <begin position="139"/>
        <end position="160"/>
    </location>
</feature>
<dbReference type="KEGG" id="pbal:CPBP_01157"/>
<proteinExistence type="predicted"/>
<dbReference type="RefSeq" id="WP_350331915.1">
    <property type="nucleotide sequence ID" value="NZ_CP054719.1"/>
</dbReference>
<keyword evidence="1" id="KW-0472">Membrane</keyword>
<evidence type="ECO:0000313" key="3">
    <source>
        <dbReference type="EMBL" id="QOL20365.1"/>
    </source>
</evidence>
<dbReference type="GO" id="GO:0004175">
    <property type="term" value="F:endopeptidase activity"/>
    <property type="evidence" value="ECO:0007669"/>
    <property type="project" value="UniProtKB-ARBA"/>
</dbReference>
<keyword evidence="3" id="KW-0482">Metalloprotease</keyword>
<evidence type="ECO:0000259" key="2">
    <source>
        <dbReference type="Pfam" id="PF02517"/>
    </source>
</evidence>
<feature type="domain" description="CAAX prenyl protease 2/Lysostaphin resistance protein A-like" evidence="2">
    <location>
        <begin position="64"/>
        <end position="149"/>
    </location>
</feature>
<dbReference type="GO" id="GO:0006508">
    <property type="term" value="P:proteolysis"/>
    <property type="evidence" value="ECO:0007669"/>
    <property type="project" value="UniProtKB-KW"/>
</dbReference>
<dbReference type="Proteomes" id="UP000594001">
    <property type="component" value="Chromosome"/>
</dbReference>
<name>A0A7L9RVA4_9PROT</name>
<sequence length="161" mass="18400">MRIFFNKRPSDFGLKIKGSFLYGKFYLIFMVIMVPAIVLAATFPSFQATYPFYNAPTGSSVWPNILIWEVFYLLQFLGAEFFFRGFLIHGLKHRFGFYSIFISIIPYCMIHFQKPFLEALGSIIAGLILGMMSLRTNSVIMGTALHFGVALTMDICALMMR</sequence>
<keyword evidence="3" id="KW-0645">Protease</keyword>
<accession>A0A7L9RVA4</accession>
<keyword evidence="1" id="KW-0812">Transmembrane</keyword>
<dbReference type="EMBL" id="CP054719">
    <property type="protein sequence ID" value="QOL20365.1"/>
    <property type="molecule type" value="Genomic_DNA"/>
</dbReference>
<organism evidence="3 4">
    <name type="scientific">Candidatus Bodocaedibacter vickermanii</name>
    <dbReference type="NCBI Taxonomy" id="2741701"/>
    <lineage>
        <taxon>Bacteria</taxon>
        <taxon>Pseudomonadati</taxon>
        <taxon>Pseudomonadota</taxon>
        <taxon>Alphaproteobacteria</taxon>
        <taxon>Holosporales</taxon>
        <taxon>Candidatus Paracaedibacteraceae</taxon>
        <taxon>Candidatus Bodocaedibacter</taxon>
    </lineage>
</organism>
<dbReference type="GO" id="GO:0080120">
    <property type="term" value="P:CAAX-box protein maturation"/>
    <property type="evidence" value="ECO:0007669"/>
    <property type="project" value="UniProtKB-ARBA"/>
</dbReference>